<accession>A0A0V0IQ96</accession>
<protein>
    <submittedName>
        <fullName evidence="1">Putative ovule protein</fullName>
    </submittedName>
</protein>
<proteinExistence type="predicted"/>
<dbReference type="EMBL" id="GEDG01003910">
    <property type="protein sequence ID" value="JAP34503.1"/>
    <property type="molecule type" value="Transcribed_RNA"/>
</dbReference>
<reference evidence="1" key="1">
    <citation type="submission" date="2015-12" db="EMBL/GenBank/DDBJ databases">
        <title>Gene expression during late stages of embryo sac development: a critical building block for successful pollen-pistil interactions.</title>
        <authorList>
            <person name="Liu Y."/>
            <person name="Joly V."/>
            <person name="Sabar M."/>
            <person name="Matton D.P."/>
        </authorList>
    </citation>
    <scope>NUCLEOTIDE SEQUENCE</scope>
</reference>
<organism evidence="1">
    <name type="scientific">Solanum chacoense</name>
    <name type="common">Chaco potato</name>
    <dbReference type="NCBI Taxonomy" id="4108"/>
    <lineage>
        <taxon>Eukaryota</taxon>
        <taxon>Viridiplantae</taxon>
        <taxon>Streptophyta</taxon>
        <taxon>Embryophyta</taxon>
        <taxon>Tracheophyta</taxon>
        <taxon>Spermatophyta</taxon>
        <taxon>Magnoliopsida</taxon>
        <taxon>eudicotyledons</taxon>
        <taxon>Gunneridae</taxon>
        <taxon>Pentapetalae</taxon>
        <taxon>asterids</taxon>
        <taxon>lamiids</taxon>
        <taxon>Solanales</taxon>
        <taxon>Solanaceae</taxon>
        <taxon>Solanoideae</taxon>
        <taxon>Solaneae</taxon>
        <taxon>Solanum</taxon>
    </lineage>
</organism>
<evidence type="ECO:0000313" key="1">
    <source>
        <dbReference type="EMBL" id="JAP34503.1"/>
    </source>
</evidence>
<sequence>MIPRKTIGEAVRVVQGEVGAQKWARKIRFVLQVKKDVKYTYVVNESNCLGVREQCNSTSVKSSMKLLPQMDVSTYNDKNYALVRSEKI</sequence>
<name>A0A0V0IQ96_SOLCH</name>
<dbReference type="AlphaFoldDB" id="A0A0V0IQ96"/>